<comment type="caution">
    <text evidence="8">The sequence shown here is derived from an EMBL/GenBank/DDBJ whole genome shotgun (WGS) entry which is preliminary data.</text>
</comment>
<keyword evidence="6" id="KW-0464">Manganese</keyword>
<evidence type="ECO:0000256" key="4">
    <source>
        <dbReference type="ARBA" id="ARBA00022801"/>
    </source>
</evidence>
<feature type="domain" description="Nudix hydrolase" evidence="7">
    <location>
        <begin position="24"/>
        <end position="164"/>
    </location>
</feature>
<evidence type="ECO:0000259" key="7">
    <source>
        <dbReference type="PROSITE" id="PS51462"/>
    </source>
</evidence>
<reference evidence="8" key="1">
    <citation type="journal article" date="2020" name="mSystems">
        <title>Genome- and Community-Level Interaction Insights into Carbon Utilization and Element Cycling Functions of Hydrothermarchaeota in Hydrothermal Sediment.</title>
        <authorList>
            <person name="Zhou Z."/>
            <person name="Liu Y."/>
            <person name="Xu W."/>
            <person name="Pan J."/>
            <person name="Luo Z.H."/>
            <person name="Li M."/>
        </authorList>
    </citation>
    <scope>NUCLEOTIDE SEQUENCE [LARGE SCALE GENOMIC DNA]</scope>
    <source>
        <strain evidence="8">SpSt-1056</strain>
    </source>
</reference>
<proteinExistence type="predicted"/>
<dbReference type="AlphaFoldDB" id="A0A7C5LEQ0"/>
<dbReference type="Pfam" id="PF00293">
    <property type="entry name" value="NUDIX"/>
    <property type="match status" value="1"/>
</dbReference>
<dbReference type="EMBL" id="DRWN01000056">
    <property type="protein sequence ID" value="HHK68816.1"/>
    <property type="molecule type" value="Genomic_DNA"/>
</dbReference>
<keyword evidence="5" id="KW-0460">Magnesium</keyword>
<dbReference type="PANTHER" id="PTHR12992:SF11">
    <property type="entry name" value="MITOCHONDRIAL COENZYME A DIPHOSPHATASE NUDT8"/>
    <property type="match status" value="1"/>
</dbReference>
<dbReference type="GO" id="GO:0046872">
    <property type="term" value="F:metal ion binding"/>
    <property type="evidence" value="ECO:0007669"/>
    <property type="project" value="UniProtKB-KW"/>
</dbReference>
<dbReference type="CDD" id="cd03426">
    <property type="entry name" value="NUDIX_CoAse_Nudt7"/>
    <property type="match status" value="1"/>
</dbReference>
<comment type="cofactor">
    <cofactor evidence="2">
        <name>Mg(2+)</name>
        <dbReference type="ChEBI" id="CHEBI:18420"/>
    </cofactor>
</comment>
<dbReference type="InterPro" id="IPR045121">
    <property type="entry name" value="CoAse"/>
</dbReference>
<gene>
    <name evidence="8" type="ORF">ENM11_06675</name>
</gene>
<dbReference type="InterPro" id="IPR000086">
    <property type="entry name" value="NUDIX_hydrolase_dom"/>
</dbReference>
<dbReference type="SUPFAM" id="SSF55811">
    <property type="entry name" value="Nudix"/>
    <property type="match status" value="1"/>
</dbReference>
<protein>
    <submittedName>
        <fullName evidence="8">CoA pyrophosphatase</fullName>
    </submittedName>
</protein>
<organism evidence="8">
    <name type="scientific">Caldiarchaeum subterraneum</name>
    <dbReference type="NCBI Taxonomy" id="311458"/>
    <lineage>
        <taxon>Archaea</taxon>
        <taxon>Nitrososphaerota</taxon>
        <taxon>Candidatus Caldarchaeales</taxon>
        <taxon>Candidatus Caldarchaeaceae</taxon>
        <taxon>Candidatus Caldarchaeum</taxon>
    </lineage>
</organism>
<evidence type="ECO:0000313" key="8">
    <source>
        <dbReference type="EMBL" id="HHK68816.1"/>
    </source>
</evidence>
<dbReference type="Gene3D" id="3.90.79.10">
    <property type="entry name" value="Nucleoside Triphosphate Pyrophosphohydrolase"/>
    <property type="match status" value="1"/>
</dbReference>
<keyword evidence="4" id="KW-0378">Hydrolase</keyword>
<name>A0A7C5LEQ0_CALS0</name>
<keyword evidence="3" id="KW-0479">Metal-binding</keyword>
<dbReference type="InterPro" id="IPR015797">
    <property type="entry name" value="NUDIX_hydrolase-like_dom_sf"/>
</dbReference>
<dbReference type="GO" id="GO:0010945">
    <property type="term" value="F:coenzyme A diphosphatase activity"/>
    <property type="evidence" value="ECO:0007669"/>
    <property type="project" value="InterPro"/>
</dbReference>
<evidence type="ECO:0000256" key="6">
    <source>
        <dbReference type="ARBA" id="ARBA00023211"/>
    </source>
</evidence>
<dbReference type="PROSITE" id="PS51462">
    <property type="entry name" value="NUDIX"/>
    <property type="match status" value="1"/>
</dbReference>
<sequence length="188" mass="21306">MDGRLLTKLSNSLNQLTGGDEIRLDHDAAAVAIILRENQPLPELLLVKRVSVSTDPWSGQLAFPGGRFKDGDNGLTDTMFRELWEEAGIPRNSVTLLGNLPYISPANYPQMKVKPYVGWLSERIEARPGPEIQRTYWVALDHFKPKVEKVYARSVGKVRKYLCYVFDGEVVWGMTSVLLRRMMSILEL</sequence>
<evidence type="ECO:0000256" key="5">
    <source>
        <dbReference type="ARBA" id="ARBA00022842"/>
    </source>
</evidence>
<evidence type="ECO:0000256" key="1">
    <source>
        <dbReference type="ARBA" id="ARBA00001936"/>
    </source>
</evidence>
<comment type="cofactor">
    <cofactor evidence="1">
        <name>Mn(2+)</name>
        <dbReference type="ChEBI" id="CHEBI:29035"/>
    </cofactor>
</comment>
<evidence type="ECO:0000256" key="3">
    <source>
        <dbReference type="ARBA" id="ARBA00022723"/>
    </source>
</evidence>
<dbReference type="PANTHER" id="PTHR12992">
    <property type="entry name" value="NUDIX HYDROLASE"/>
    <property type="match status" value="1"/>
</dbReference>
<accession>A0A7C5LEQ0</accession>
<evidence type="ECO:0000256" key="2">
    <source>
        <dbReference type="ARBA" id="ARBA00001946"/>
    </source>
</evidence>